<keyword evidence="4" id="KW-0539">Nucleus</keyword>
<dbReference type="PANTHER" id="PTHR17598">
    <property type="entry name" value="DNA POLYMERASE DELTA SUBUNIT 3"/>
    <property type="match status" value="1"/>
</dbReference>
<dbReference type="GO" id="GO:0003887">
    <property type="term" value="F:DNA-directed DNA polymerase activity"/>
    <property type="evidence" value="ECO:0007669"/>
    <property type="project" value="TreeGrafter"/>
</dbReference>
<evidence type="ECO:0000256" key="1">
    <source>
        <dbReference type="ARBA" id="ARBA00004123"/>
    </source>
</evidence>
<feature type="region of interest" description="Disordered" evidence="5">
    <location>
        <begin position="417"/>
        <end position="463"/>
    </location>
</feature>
<dbReference type="PANTHER" id="PTHR17598:SF13">
    <property type="entry name" value="DNA POLYMERASE DELTA SUBUNIT 3"/>
    <property type="match status" value="1"/>
</dbReference>
<feature type="compositionally biased region" description="Basic and acidic residues" evidence="5">
    <location>
        <begin position="78"/>
        <end position="87"/>
    </location>
</feature>
<name>N1QDP7_SPHMS</name>
<dbReference type="InterPro" id="IPR041913">
    <property type="entry name" value="POLD3_sf"/>
</dbReference>
<dbReference type="RefSeq" id="XP_016757762.1">
    <property type="nucleotide sequence ID" value="XM_016909996.1"/>
</dbReference>
<evidence type="ECO:0000256" key="3">
    <source>
        <dbReference type="ARBA" id="ARBA00022705"/>
    </source>
</evidence>
<dbReference type="Pfam" id="PF09507">
    <property type="entry name" value="CDC27"/>
    <property type="match status" value="1"/>
</dbReference>
<gene>
    <name evidence="6" type="ORF">SEPMUDRAFT_72532</name>
</gene>
<evidence type="ECO:0000256" key="2">
    <source>
        <dbReference type="ARBA" id="ARBA00017589"/>
    </source>
</evidence>
<keyword evidence="3" id="KW-0235">DNA replication</keyword>
<comment type="subcellular location">
    <subcellularLocation>
        <location evidence="1">Nucleus</location>
    </subcellularLocation>
</comment>
<feature type="compositionally biased region" description="Low complexity" evidence="5">
    <location>
        <begin position="260"/>
        <end position="275"/>
    </location>
</feature>
<feature type="compositionally biased region" description="Basic and acidic residues" evidence="5">
    <location>
        <begin position="198"/>
        <end position="223"/>
    </location>
</feature>
<dbReference type="EMBL" id="KB456269">
    <property type="protein sequence ID" value="EMF09641.1"/>
    <property type="molecule type" value="Genomic_DNA"/>
</dbReference>
<feature type="compositionally biased region" description="Acidic residues" evidence="5">
    <location>
        <begin position="303"/>
        <end position="312"/>
    </location>
</feature>
<dbReference type="STRING" id="692275.N1QDP7"/>
<dbReference type="InterPro" id="IPR019038">
    <property type="entry name" value="POLD3"/>
</dbReference>
<keyword evidence="7" id="KW-1185">Reference proteome</keyword>
<accession>N1QDP7</accession>
<evidence type="ECO:0000313" key="6">
    <source>
        <dbReference type="EMBL" id="EMF09641.1"/>
    </source>
</evidence>
<dbReference type="HOGENOM" id="CLU_047736_0_0_1"/>
<dbReference type="GO" id="GO:0043625">
    <property type="term" value="C:delta DNA polymerase complex"/>
    <property type="evidence" value="ECO:0007669"/>
    <property type="project" value="InterPro"/>
</dbReference>
<dbReference type="OMA" id="QMLYDFH"/>
<evidence type="ECO:0000313" key="7">
    <source>
        <dbReference type="Proteomes" id="UP000016931"/>
    </source>
</evidence>
<dbReference type="Gene3D" id="3.90.1030.20">
    <property type="entry name" value="DNA polymerase delta, p66 (Cdc27) subunit, wHTH domain"/>
    <property type="match status" value="1"/>
</dbReference>
<evidence type="ECO:0000256" key="4">
    <source>
        <dbReference type="ARBA" id="ARBA00023242"/>
    </source>
</evidence>
<dbReference type="AlphaFoldDB" id="N1QDP7"/>
<sequence>MAQEYSEYLAASVLNEQQLVSYRSLSRALKVHSNLAKQMLYEFHHKQNSKKPDSVHATYLLAGTKLEATANGATGTTSHEDGEDTKMRSSPPLPSSSFQRPKEDEREAVATRTVMIVKEENLMQAKASFDTITGIHIYSVQAKGLGDIHTLAERKREFAADHALEDPLKEWKQYGVIQNPNVKRRERRNGAPPAMPAKTRDTAPAKKKETVPEIKDEPAKDKGVPTLTKQASTISNTSAKTETEPTRATTGKPTASQKDSSSIFKSFAKGAAAAVKSKKTESQQSSKAPSPDPAEDVPMTGFSDDDDDDDDGSAGLPDTPATTEPSGPSKKERKANLEAMMDMEDEPMEDAVATPEAGRDEDEEQHDEGAIDIPAANEEPKESVIVENGRRRGRRRVMKKKTVRDEEGYLVTREEAAWESFSEDEPAPKKAKVSAPMASTNKTTAKKGAKPGQGNIMSFFGKK</sequence>
<dbReference type="GO" id="GO:0006297">
    <property type="term" value="P:nucleotide-excision repair, DNA gap filling"/>
    <property type="evidence" value="ECO:0007669"/>
    <property type="project" value="TreeGrafter"/>
</dbReference>
<reference evidence="6 7" key="1">
    <citation type="journal article" date="2012" name="PLoS Pathog.">
        <title>Diverse lifestyles and strategies of plant pathogenesis encoded in the genomes of eighteen Dothideomycetes fungi.</title>
        <authorList>
            <person name="Ohm R.A."/>
            <person name="Feau N."/>
            <person name="Henrissat B."/>
            <person name="Schoch C.L."/>
            <person name="Horwitz B.A."/>
            <person name="Barry K.W."/>
            <person name="Condon B.J."/>
            <person name="Copeland A.C."/>
            <person name="Dhillon B."/>
            <person name="Glaser F."/>
            <person name="Hesse C.N."/>
            <person name="Kosti I."/>
            <person name="LaButti K."/>
            <person name="Lindquist E.A."/>
            <person name="Lucas S."/>
            <person name="Salamov A.A."/>
            <person name="Bradshaw R.E."/>
            <person name="Ciuffetti L."/>
            <person name="Hamelin R.C."/>
            <person name="Kema G.H.J."/>
            <person name="Lawrence C."/>
            <person name="Scott J.A."/>
            <person name="Spatafora J.W."/>
            <person name="Turgeon B.G."/>
            <person name="de Wit P.J.G.M."/>
            <person name="Zhong S."/>
            <person name="Goodwin S.B."/>
            <person name="Grigoriev I.V."/>
        </authorList>
    </citation>
    <scope>NUCLEOTIDE SEQUENCE [LARGE SCALE GENOMIC DNA]</scope>
    <source>
        <strain evidence="6 7">SO2202</strain>
    </source>
</reference>
<feature type="compositionally biased region" description="Polar residues" evidence="5">
    <location>
        <begin position="227"/>
        <end position="259"/>
    </location>
</feature>
<evidence type="ECO:0000256" key="5">
    <source>
        <dbReference type="SAM" id="MobiDB-lite"/>
    </source>
</evidence>
<dbReference type="GeneID" id="27907133"/>
<feature type="compositionally biased region" description="Basic residues" evidence="5">
    <location>
        <begin position="391"/>
        <end position="402"/>
    </location>
</feature>
<feature type="region of interest" description="Disordered" evidence="5">
    <location>
        <begin position="177"/>
        <end position="403"/>
    </location>
</feature>
<dbReference type="GO" id="GO:0006271">
    <property type="term" value="P:DNA strand elongation involved in DNA replication"/>
    <property type="evidence" value="ECO:0007669"/>
    <property type="project" value="TreeGrafter"/>
</dbReference>
<feature type="region of interest" description="Disordered" evidence="5">
    <location>
        <begin position="70"/>
        <end position="107"/>
    </location>
</feature>
<dbReference type="GO" id="GO:1904161">
    <property type="term" value="P:DNA synthesis involved in UV-damage excision repair"/>
    <property type="evidence" value="ECO:0007669"/>
    <property type="project" value="TreeGrafter"/>
</dbReference>
<feature type="compositionally biased region" description="Basic and acidic residues" evidence="5">
    <location>
        <begin position="378"/>
        <end position="390"/>
    </location>
</feature>
<organism evidence="6 7">
    <name type="scientific">Sphaerulina musiva (strain SO2202)</name>
    <name type="common">Poplar stem canker fungus</name>
    <name type="synonym">Septoria musiva</name>
    <dbReference type="NCBI Taxonomy" id="692275"/>
    <lineage>
        <taxon>Eukaryota</taxon>
        <taxon>Fungi</taxon>
        <taxon>Dikarya</taxon>
        <taxon>Ascomycota</taxon>
        <taxon>Pezizomycotina</taxon>
        <taxon>Dothideomycetes</taxon>
        <taxon>Dothideomycetidae</taxon>
        <taxon>Mycosphaerellales</taxon>
        <taxon>Mycosphaerellaceae</taxon>
        <taxon>Sphaerulina</taxon>
    </lineage>
</organism>
<proteinExistence type="predicted"/>
<dbReference type="eggNOG" id="ENOG502S6S5">
    <property type="taxonomic scope" value="Eukaryota"/>
</dbReference>
<dbReference type="OrthoDB" id="514823at2759"/>
<protein>
    <recommendedName>
        <fullName evidence="2">DNA polymerase delta subunit 3</fullName>
    </recommendedName>
</protein>
<dbReference type="Proteomes" id="UP000016931">
    <property type="component" value="Unassembled WGS sequence"/>
</dbReference>